<protein>
    <submittedName>
        <fullName evidence="1">Uncharacterized protein</fullName>
    </submittedName>
</protein>
<sequence>MFRASENRLSIPDVVIAPDQSGDLRSKSLSEIPVVLCCEEQVKPLISDIFTALELAVPTAAFRNLQLALHQCESVYAISASVCEMSLKDRCSNSDVRERCGTKEDVVAKIEKVHCSGMAIWKV</sequence>
<dbReference type="OrthoDB" id="407509at2759"/>
<name>A0A4C1TNX3_EUMVA</name>
<accession>A0A4C1TNX3</accession>
<organism evidence="1 2">
    <name type="scientific">Eumeta variegata</name>
    <name type="common">Bagworm moth</name>
    <name type="synonym">Eumeta japonica</name>
    <dbReference type="NCBI Taxonomy" id="151549"/>
    <lineage>
        <taxon>Eukaryota</taxon>
        <taxon>Metazoa</taxon>
        <taxon>Ecdysozoa</taxon>
        <taxon>Arthropoda</taxon>
        <taxon>Hexapoda</taxon>
        <taxon>Insecta</taxon>
        <taxon>Pterygota</taxon>
        <taxon>Neoptera</taxon>
        <taxon>Endopterygota</taxon>
        <taxon>Lepidoptera</taxon>
        <taxon>Glossata</taxon>
        <taxon>Ditrysia</taxon>
        <taxon>Tineoidea</taxon>
        <taxon>Psychidae</taxon>
        <taxon>Oiketicinae</taxon>
        <taxon>Eumeta</taxon>
    </lineage>
</organism>
<dbReference type="AlphaFoldDB" id="A0A4C1TNX3"/>
<dbReference type="Proteomes" id="UP000299102">
    <property type="component" value="Unassembled WGS sequence"/>
</dbReference>
<gene>
    <name evidence="1" type="ORF">EVAR_100370_1</name>
</gene>
<reference evidence="1 2" key="1">
    <citation type="journal article" date="2019" name="Commun. Biol.">
        <title>The bagworm genome reveals a unique fibroin gene that provides high tensile strength.</title>
        <authorList>
            <person name="Kono N."/>
            <person name="Nakamura H."/>
            <person name="Ohtoshi R."/>
            <person name="Tomita M."/>
            <person name="Numata K."/>
            <person name="Arakawa K."/>
        </authorList>
    </citation>
    <scope>NUCLEOTIDE SEQUENCE [LARGE SCALE GENOMIC DNA]</scope>
</reference>
<evidence type="ECO:0000313" key="1">
    <source>
        <dbReference type="EMBL" id="GBP15561.1"/>
    </source>
</evidence>
<comment type="caution">
    <text evidence="1">The sequence shown here is derived from an EMBL/GenBank/DDBJ whole genome shotgun (WGS) entry which is preliminary data.</text>
</comment>
<proteinExistence type="predicted"/>
<evidence type="ECO:0000313" key="2">
    <source>
        <dbReference type="Proteomes" id="UP000299102"/>
    </source>
</evidence>
<dbReference type="EMBL" id="BGZK01005814">
    <property type="protein sequence ID" value="GBP15561.1"/>
    <property type="molecule type" value="Genomic_DNA"/>
</dbReference>
<keyword evidence="2" id="KW-1185">Reference proteome</keyword>